<name>A0ABT6CYD4_9MICC</name>
<dbReference type="InterPro" id="IPR050361">
    <property type="entry name" value="MPP/UQCRC_Complex"/>
</dbReference>
<evidence type="ECO:0000313" key="5">
    <source>
        <dbReference type="EMBL" id="MDF9279111.1"/>
    </source>
</evidence>
<protein>
    <submittedName>
        <fullName evidence="5">Pitrilysin family protein</fullName>
    </submittedName>
</protein>
<evidence type="ECO:0000313" key="6">
    <source>
        <dbReference type="Proteomes" id="UP001220456"/>
    </source>
</evidence>
<reference evidence="5 6" key="1">
    <citation type="journal article" date="2023" name="Int. J. Syst. Evol. Microbiol.">
        <title>Arthrobacter vasquezii sp. nov., isolated from a soil sample from Union Glacier, Antarctica.</title>
        <authorList>
            <person name="Valenzuela-Ibaceta F."/>
            <person name="Carrasco V."/>
            <person name="Lagos-Moraga S."/>
            <person name="Dietz-Vargas C."/>
            <person name="Navarro C.A."/>
            <person name="Perez-Donoso J.M."/>
        </authorList>
    </citation>
    <scope>NUCLEOTIDE SEQUENCE [LARGE SCALE GENOMIC DNA]</scope>
    <source>
        <strain evidence="5 6">EH-1B-1</strain>
    </source>
</reference>
<accession>A0ABT6CYD4</accession>
<dbReference type="Pfam" id="PF00675">
    <property type="entry name" value="Peptidase_M16"/>
    <property type="match status" value="1"/>
</dbReference>
<comment type="caution">
    <text evidence="5">The sequence shown here is derived from an EMBL/GenBank/DDBJ whole genome shotgun (WGS) entry which is preliminary data.</text>
</comment>
<comment type="similarity">
    <text evidence="1 2">Belongs to the peptidase M16 family.</text>
</comment>
<dbReference type="EMBL" id="JAROKN010000058">
    <property type="protein sequence ID" value="MDF9279111.1"/>
    <property type="molecule type" value="Genomic_DNA"/>
</dbReference>
<organism evidence="5 6">
    <name type="scientific">Arthrobacter vasquezii</name>
    <dbReference type="NCBI Taxonomy" id="2977629"/>
    <lineage>
        <taxon>Bacteria</taxon>
        <taxon>Bacillati</taxon>
        <taxon>Actinomycetota</taxon>
        <taxon>Actinomycetes</taxon>
        <taxon>Micrococcales</taxon>
        <taxon>Micrococcaceae</taxon>
        <taxon>Arthrobacter</taxon>
    </lineage>
</organism>
<proteinExistence type="inferred from homology"/>
<dbReference type="Pfam" id="PF05193">
    <property type="entry name" value="Peptidase_M16_C"/>
    <property type="match status" value="1"/>
</dbReference>
<dbReference type="PANTHER" id="PTHR11851:SF49">
    <property type="entry name" value="MITOCHONDRIAL-PROCESSING PEPTIDASE SUBUNIT ALPHA"/>
    <property type="match status" value="1"/>
</dbReference>
<dbReference type="SUPFAM" id="SSF63411">
    <property type="entry name" value="LuxS/MPP-like metallohydrolase"/>
    <property type="match status" value="2"/>
</dbReference>
<evidence type="ECO:0000259" key="3">
    <source>
        <dbReference type="Pfam" id="PF00675"/>
    </source>
</evidence>
<feature type="domain" description="Peptidase M16 N-terminal" evidence="3">
    <location>
        <begin position="22"/>
        <end position="169"/>
    </location>
</feature>
<evidence type="ECO:0000259" key="4">
    <source>
        <dbReference type="Pfam" id="PF05193"/>
    </source>
</evidence>
<dbReference type="PROSITE" id="PS00143">
    <property type="entry name" value="INSULINASE"/>
    <property type="match status" value="1"/>
</dbReference>
<dbReference type="InterPro" id="IPR011765">
    <property type="entry name" value="Pept_M16_N"/>
</dbReference>
<evidence type="ECO:0000256" key="2">
    <source>
        <dbReference type="RuleBase" id="RU004447"/>
    </source>
</evidence>
<sequence length="432" mass="46199">MLVAGTSGGAVVRRSVLPGGVRVLTEAMPGQRSASIGFWVGVGSRDEADGEHGSTHFLEHLLFKGTKRRTALDIAAAFDEVGGESNAATAKENTCYYARVLDTDLPMAIDVIADMVTSAVIDPEELEQERHVILEEIAMDSDDPSDVAHEKFVEAVLGSHPLGRPIGGTPEAIKEVARESVLQHYHRYYRPEELVVTAAGGLDHEVVCALVVQALQRAGWELADDAAPVPRRVPVPAVLEESGGVQVIRRAVEQANVLVGCPALISTDDRRFVMSVLNAVLGGGMSSRLFQEIREKRGLAYSTYSFSASYADAGYFAMYAGCSPAKTGQVISLLSAELERLASEPVSDEELRRAVGQLSGGMVLSLEDSGSRMSRLGRAELVSGEFLGLDLTLERVRAVTAAQVQDLARQLADAPRTITVVGPFDSEAELGL</sequence>
<dbReference type="Proteomes" id="UP001220456">
    <property type="component" value="Unassembled WGS sequence"/>
</dbReference>
<dbReference type="PANTHER" id="PTHR11851">
    <property type="entry name" value="METALLOPROTEASE"/>
    <property type="match status" value="1"/>
</dbReference>
<evidence type="ECO:0000256" key="1">
    <source>
        <dbReference type="ARBA" id="ARBA00007261"/>
    </source>
</evidence>
<dbReference type="InterPro" id="IPR001431">
    <property type="entry name" value="Pept_M16_Zn_BS"/>
</dbReference>
<dbReference type="InterPro" id="IPR011249">
    <property type="entry name" value="Metalloenz_LuxS/M16"/>
</dbReference>
<gene>
    <name evidence="5" type="ORF">P4U43_15080</name>
</gene>
<dbReference type="Gene3D" id="3.30.830.10">
    <property type="entry name" value="Metalloenzyme, LuxS/M16 peptidase-like"/>
    <property type="match status" value="2"/>
</dbReference>
<dbReference type="InterPro" id="IPR007863">
    <property type="entry name" value="Peptidase_M16_C"/>
</dbReference>
<keyword evidence="6" id="KW-1185">Reference proteome</keyword>
<feature type="domain" description="Peptidase M16 C-terminal" evidence="4">
    <location>
        <begin position="177"/>
        <end position="358"/>
    </location>
</feature>